<feature type="domain" description="Glycosyl transferase family 1" evidence="3">
    <location>
        <begin position="205"/>
        <end position="359"/>
    </location>
</feature>
<evidence type="ECO:0000256" key="1">
    <source>
        <dbReference type="ARBA" id="ARBA00022676"/>
    </source>
</evidence>
<evidence type="ECO:0000259" key="4">
    <source>
        <dbReference type="Pfam" id="PF13579"/>
    </source>
</evidence>
<keyword evidence="6" id="KW-1185">Reference proteome</keyword>
<dbReference type="SUPFAM" id="SSF53756">
    <property type="entry name" value="UDP-Glycosyltransferase/glycogen phosphorylase"/>
    <property type="match status" value="1"/>
</dbReference>
<dbReference type="InterPro" id="IPR028098">
    <property type="entry name" value="Glyco_trans_4-like_N"/>
</dbReference>
<accession>B8JGV1</accession>
<gene>
    <name evidence="5" type="ordered locus">A2cp1_3254</name>
</gene>
<dbReference type="PANTHER" id="PTHR12526">
    <property type="entry name" value="GLYCOSYLTRANSFERASE"/>
    <property type="match status" value="1"/>
</dbReference>
<keyword evidence="1" id="KW-0328">Glycosyltransferase</keyword>
<dbReference type="InterPro" id="IPR001296">
    <property type="entry name" value="Glyco_trans_1"/>
</dbReference>
<dbReference type="EMBL" id="CP001359">
    <property type="protein sequence ID" value="ACL66588.1"/>
    <property type="molecule type" value="Genomic_DNA"/>
</dbReference>
<evidence type="ECO:0000259" key="3">
    <source>
        <dbReference type="Pfam" id="PF00534"/>
    </source>
</evidence>
<dbReference type="PANTHER" id="PTHR12526:SF510">
    <property type="entry name" value="D-INOSITOL 3-PHOSPHATE GLYCOSYLTRANSFERASE"/>
    <property type="match status" value="1"/>
</dbReference>
<dbReference type="Proteomes" id="UP000007089">
    <property type="component" value="Chromosome"/>
</dbReference>
<dbReference type="KEGG" id="acp:A2cp1_3254"/>
<dbReference type="RefSeq" id="WP_015934401.1">
    <property type="nucleotide sequence ID" value="NC_011891.1"/>
</dbReference>
<proteinExistence type="predicted"/>
<dbReference type="AlphaFoldDB" id="B8JGV1"/>
<dbReference type="HOGENOM" id="CLU_009583_2_1_7"/>
<feature type="domain" description="Glycosyltransferase subfamily 4-like N-terminal" evidence="4">
    <location>
        <begin position="17"/>
        <end position="174"/>
    </location>
</feature>
<dbReference type="CAZy" id="GT4">
    <property type="family name" value="Glycosyltransferase Family 4"/>
</dbReference>
<dbReference type="Pfam" id="PF00534">
    <property type="entry name" value="Glycos_transf_1"/>
    <property type="match status" value="1"/>
</dbReference>
<dbReference type="Pfam" id="PF13579">
    <property type="entry name" value="Glyco_trans_4_4"/>
    <property type="match status" value="1"/>
</dbReference>
<name>B8JGV1_ANAD2</name>
<evidence type="ECO:0000313" key="5">
    <source>
        <dbReference type="EMBL" id="ACL66588.1"/>
    </source>
</evidence>
<evidence type="ECO:0000313" key="6">
    <source>
        <dbReference type="Proteomes" id="UP000007089"/>
    </source>
</evidence>
<dbReference type="Gene3D" id="3.40.50.2000">
    <property type="entry name" value="Glycogen Phosphorylase B"/>
    <property type="match status" value="2"/>
</dbReference>
<protein>
    <submittedName>
        <fullName evidence="5">Glycosyl transferase group 1</fullName>
    </submittedName>
</protein>
<organism evidence="5 6">
    <name type="scientific">Anaeromyxobacter dehalogenans (strain ATCC BAA-258 / DSM 21875 / 2CP-1)</name>
    <dbReference type="NCBI Taxonomy" id="455488"/>
    <lineage>
        <taxon>Bacteria</taxon>
        <taxon>Pseudomonadati</taxon>
        <taxon>Myxococcota</taxon>
        <taxon>Myxococcia</taxon>
        <taxon>Myxococcales</taxon>
        <taxon>Cystobacterineae</taxon>
        <taxon>Anaeromyxobacteraceae</taxon>
        <taxon>Anaeromyxobacter</taxon>
    </lineage>
</organism>
<sequence>MRVLHVSGCYAPATEWGGVVTAVRGMLHALSSAGVEVELLTTTQRSRAELPAIPSGRRDVDGVPVSYFRSVHRLGRAFWAPGLGRALRARAPSFDLVHLHMLWTAAGIVAARHCRARGIPYVVTLHGALNPWALRQRAFEKRVFLAAAERRNLRGAARLHFTTEAERDEAPPWVRTLPAVVVPDVVDAERFVGLGNADERAHSFEVLLLSRIHAVKGFDLLVPAMRRVRALEPRARLVVAGPDEGGHRAVVERQVAAAGLREAVTFTGLLDETGRARALARAALLVAPSHQENFGMSVAEAMSAGLPVIVSDRVNLAGDVQRAGAGEVVPLDEGALADAILRVLRDPARRSDMGAAGRRLVTERFSSRAVGGALRAAYASVLSDRSRRSGPRGEA</sequence>
<reference evidence="5" key="1">
    <citation type="submission" date="2009-01" db="EMBL/GenBank/DDBJ databases">
        <title>Complete sequence of Anaeromyxobacter dehalogenans 2CP-1.</title>
        <authorList>
            <consortium name="US DOE Joint Genome Institute"/>
            <person name="Lucas S."/>
            <person name="Copeland A."/>
            <person name="Lapidus A."/>
            <person name="Glavina del Rio T."/>
            <person name="Dalin E."/>
            <person name="Tice H."/>
            <person name="Bruce D."/>
            <person name="Goodwin L."/>
            <person name="Pitluck S."/>
            <person name="Saunders E."/>
            <person name="Brettin T."/>
            <person name="Detter J.C."/>
            <person name="Han C."/>
            <person name="Larimer F."/>
            <person name="Land M."/>
            <person name="Hauser L."/>
            <person name="Kyrpides N."/>
            <person name="Ovchinnikova G."/>
            <person name="Beliaev A.S."/>
            <person name="Richardson P."/>
        </authorList>
    </citation>
    <scope>NUCLEOTIDE SEQUENCE</scope>
    <source>
        <strain evidence="5">2CP-1</strain>
    </source>
</reference>
<keyword evidence="2 5" id="KW-0808">Transferase</keyword>
<evidence type="ECO:0000256" key="2">
    <source>
        <dbReference type="ARBA" id="ARBA00022679"/>
    </source>
</evidence>
<dbReference type="GO" id="GO:0016757">
    <property type="term" value="F:glycosyltransferase activity"/>
    <property type="evidence" value="ECO:0007669"/>
    <property type="project" value="UniProtKB-KW"/>
</dbReference>